<dbReference type="InterPro" id="IPR000734">
    <property type="entry name" value="TAG_lipase"/>
</dbReference>
<proteinExistence type="inferred from homology"/>
<evidence type="ECO:0000256" key="3">
    <source>
        <dbReference type="ARBA" id="ARBA00022525"/>
    </source>
</evidence>
<dbReference type="GeneID" id="115890773"/>
<feature type="signal peptide" evidence="6">
    <location>
        <begin position="1"/>
        <end position="20"/>
    </location>
</feature>
<evidence type="ECO:0000259" key="7">
    <source>
        <dbReference type="Pfam" id="PF00151"/>
    </source>
</evidence>
<dbReference type="Proteomes" id="UP000504635">
    <property type="component" value="Unplaced"/>
</dbReference>
<keyword evidence="4" id="KW-0479">Metal-binding</keyword>
<dbReference type="InterPro" id="IPR016272">
    <property type="entry name" value="Lipase_LIPH"/>
</dbReference>
<keyword evidence="4" id="KW-0106">Calcium</keyword>
<organism evidence="8 9">
    <name type="scientific">Sitophilus oryzae</name>
    <name type="common">Rice weevil</name>
    <name type="synonym">Curculio oryzae</name>
    <dbReference type="NCBI Taxonomy" id="7048"/>
    <lineage>
        <taxon>Eukaryota</taxon>
        <taxon>Metazoa</taxon>
        <taxon>Ecdysozoa</taxon>
        <taxon>Arthropoda</taxon>
        <taxon>Hexapoda</taxon>
        <taxon>Insecta</taxon>
        <taxon>Pterygota</taxon>
        <taxon>Neoptera</taxon>
        <taxon>Endopterygota</taxon>
        <taxon>Coleoptera</taxon>
        <taxon>Polyphaga</taxon>
        <taxon>Cucujiformia</taxon>
        <taxon>Curculionidae</taxon>
        <taxon>Dryophthorinae</taxon>
        <taxon>Sitophilus</taxon>
    </lineage>
</organism>
<dbReference type="SUPFAM" id="SSF53474">
    <property type="entry name" value="alpha/beta-Hydrolases"/>
    <property type="match status" value="1"/>
</dbReference>
<feature type="binding site" evidence="4">
    <location>
        <position position="241"/>
    </location>
    <ligand>
        <name>Ca(2+)</name>
        <dbReference type="ChEBI" id="CHEBI:29108"/>
    </ligand>
</feature>
<dbReference type="AlphaFoldDB" id="A0A6J2YUJ3"/>
<dbReference type="KEGG" id="soy:115890773"/>
<evidence type="ECO:0000256" key="6">
    <source>
        <dbReference type="SAM" id="SignalP"/>
    </source>
</evidence>
<feature type="domain" description="Lipase" evidence="7">
    <location>
        <begin position="48"/>
        <end position="382"/>
    </location>
</feature>
<dbReference type="GO" id="GO:0005615">
    <property type="term" value="C:extracellular space"/>
    <property type="evidence" value="ECO:0007669"/>
    <property type="project" value="TreeGrafter"/>
</dbReference>
<dbReference type="InterPro" id="IPR013818">
    <property type="entry name" value="Lipase"/>
</dbReference>
<feature type="chain" id="PRO_5026973078" evidence="6">
    <location>
        <begin position="21"/>
        <end position="512"/>
    </location>
</feature>
<dbReference type="GO" id="GO:0052689">
    <property type="term" value="F:carboxylic ester hydrolase activity"/>
    <property type="evidence" value="ECO:0007669"/>
    <property type="project" value="InterPro"/>
</dbReference>
<evidence type="ECO:0000256" key="2">
    <source>
        <dbReference type="ARBA" id="ARBA00010701"/>
    </source>
</evidence>
<dbReference type="InParanoid" id="A0A6J2YUJ3"/>
<keyword evidence="8" id="KW-1185">Reference proteome</keyword>
<dbReference type="PANTHER" id="PTHR11610">
    <property type="entry name" value="LIPASE"/>
    <property type="match status" value="1"/>
</dbReference>
<dbReference type="InterPro" id="IPR029058">
    <property type="entry name" value="AB_hydrolase_fold"/>
</dbReference>
<name>A0A6J2YUJ3_SITOR</name>
<dbReference type="RefSeq" id="XP_030766967.1">
    <property type="nucleotide sequence ID" value="XM_030911107.1"/>
</dbReference>
<gene>
    <name evidence="9" type="primary">LOC115890773</name>
</gene>
<comment type="subcellular location">
    <subcellularLocation>
        <location evidence="1">Secreted</location>
    </subcellularLocation>
</comment>
<reference evidence="9" key="1">
    <citation type="submission" date="2025-08" db="UniProtKB">
        <authorList>
            <consortium name="RefSeq"/>
        </authorList>
    </citation>
    <scope>IDENTIFICATION</scope>
    <source>
        <tissue evidence="9">Gonads</tissue>
    </source>
</reference>
<comment type="similarity">
    <text evidence="2 5">Belongs to the AB hydrolase superfamily. Lipase family.</text>
</comment>
<dbReference type="GO" id="GO:0016042">
    <property type="term" value="P:lipid catabolic process"/>
    <property type="evidence" value="ECO:0007669"/>
    <property type="project" value="TreeGrafter"/>
</dbReference>
<evidence type="ECO:0000313" key="9">
    <source>
        <dbReference type="RefSeq" id="XP_030766967.1"/>
    </source>
</evidence>
<feature type="binding site" evidence="4">
    <location>
        <position position="244"/>
    </location>
    <ligand>
        <name>Ca(2+)</name>
        <dbReference type="ChEBI" id="CHEBI:29108"/>
    </ligand>
</feature>
<keyword evidence="6" id="KW-0732">Signal</keyword>
<accession>A0A6J2YUJ3</accession>
<protein>
    <submittedName>
        <fullName evidence="9">Pancreatic triacylglycerol lipase-like</fullName>
    </submittedName>
</protein>
<dbReference type="GO" id="GO:0016298">
    <property type="term" value="F:lipase activity"/>
    <property type="evidence" value="ECO:0007669"/>
    <property type="project" value="InterPro"/>
</dbReference>
<dbReference type="GO" id="GO:0046872">
    <property type="term" value="F:metal ion binding"/>
    <property type="evidence" value="ECO:0007669"/>
    <property type="project" value="UniProtKB-KW"/>
</dbReference>
<dbReference type="PIRSF" id="PIRSF000865">
    <property type="entry name" value="Lipoprotein_lipase_LIPH"/>
    <property type="match status" value="1"/>
</dbReference>
<dbReference type="PANTHER" id="PTHR11610:SF173">
    <property type="entry name" value="LIPASE DOMAIN-CONTAINING PROTEIN-RELATED"/>
    <property type="match status" value="1"/>
</dbReference>
<dbReference type="PRINTS" id="PR00821">
    <property type="entry name" value="TAGLIPASE"/>
</dbReference>
<sequence length="512" mass="57734">MKHITALFLLILICETKIKNDEDDDNIPREPSTTERKLIKFGDSITKCFDDLGCIRVDDEWFDKKYRPVNFMPVDPESLRTEFLYIKRNNSKPNAVYYVVMTSNPSSIKNSGFDGKSSTFMLIHDFTSNGFAGWIKHISKVLFTRLKTCNIVSVDWQHGAEPPYDQAIANARTVALEIINFIKVLKQKFNFDVSRLHLIGHGVGAHIAGYVGTVFCRIKKITGLDPSGPRFDKMSPTVTLDASDAKYVEVLHTDGIGEHHQGSLERFGHSDFYINDADLQPGCSQDEALTNLLSVTRDSLEECQILPGCSHKMAYKYFIESLEAEACSFLGIRCSSYQDFINGKCTSCDKDRCRTFGMATFNSTENNTYASYYLQTSKKPPYCLYQYRITLHLKATKPTFTGYFKFILIDVNHRVTSSSVSEPRDFKGGSGNSLVFYAGSPEMGKIKSAKIGWHQKRNVFCIINCKESVNVEKVSISSINSHQKNVSTSVLCPKDGITEIINGDYQEFYPCS</sequence>
<evidence type="ECO:0000256" key="4">
    <source>
        <dbReference type="PIRSR" id="PIRSR000865-2"/>
    </source>
</evidence>
<dbReference type="Pfam" id="PF00151">
    <property type="entry name" value="Lipase"/>
    <property type="match status" value="1"/>
</dbReference>
<evidence type="ECO:0000313" key="8">
    <source>
        <dbReference type="Proteomes" id="UP000504635"/>
    </source>
</evidence>
<dbReference type="Gene3D" id="3.40.50.1820">
    <property type="entry name" value="alpha/beta hydrolase"/>
    <property type="match status" value="1"/>
</dbReference>
<evidence type="ECO:0000256" key="1">
    <source>
        <dbReference type="ARBA" id="ARBA00004613"/>
    </source>
</evidence>
<keyword evidence="3" id="KW-0964">Secreted</keyword>
<dbReference type="OrthoDB" id="199913at2759"/>
<evidence type="ECO:0000256" key="5">
    <source>
        <dbReference type="RuleBase" id="RU004262"/>
    </source>
</evidence>